<keyword evidence="6 9" id="KW-0238">DNA-binding</keyword>
<comment type="function">
    <text evidence="8 9">This protein is involved in the repair of mismatches in DNA. It is possible that it carries out the mismatch recognition step. This protein has a weak ATPase activity.</text>
</comment>
<feature type="compositionally biased region" description="Low complexity" evidence="11">
    <location>
        <begin position="809"/>
        <end position="822"/>
    </location>
</feature>
<dbReference type="PROSITE" id="PS00486">
    <property type="entry name" value="DNA_MISMATCH_REPAIR_2"/>
    <property type="match status" value="1"/>
</dbReference>
<evidence type="ECO:0000256" key="4">
    <source>
        <dbReference type="ARBA" id="ARBA00022763"/>
    </source>
</evidence>
<dbReference type="Pfam" id="PF05188">
    <property type="entry name" value="MutS_II"/>
    <property type="match status" value="1"/>
</dbReference>
<dbReference type="InterPro" id="IPR007860">
    <property type="entry name" value="DNA_mmatch_repair_MutS_con_dom"/>
</dbReference>
<dbReference type="InterPro" id="IPR017261">
    <property type="entry name" value="DNA_mismatch_repair_MutS/MSH"/>
</dbReference>
<evidence type="ECO:0000313" key="14">
    <source>
        <dbReference type="Proteomes" id="UP001054820"/>
    </source>
</evidence>
<keyword evidence="7 9" id="KW-0234">DNA repair</keyword>
<keyword evidence="5 9" id="KW-0067">ATP-binding</keyword>
<name>A0ABN6CV82_9GAMM</name>
<dbReference type="SMART" id="SM00534">
    <property type="entry name" value="MUTSac"/>
    <property type="match status" value="1"/>
</dbReference>
<reference evidence="13" key="1">
    <citation type="journal article" date="2022" name="Arch. Microbiol.">
        <title>Thiomicrorhabdus immobilis sp. nov., a mesophilic sulfur-oxidizing bacterium isolated from sediment of a brackish lake in northern Japan.</title>
        <authorList>
            <person name="Kojima H."/>
            <person name="Mochizuki J."/>
            <person name="Kanda M."/>
            <person name="Watanabe T."/>
            <person name="Fukui M."/>
        </authorList>
    </citation>
    <scope>NUCLEOTIDE SEQUENCE</scope>
    <source>
        <strain evidence="13">Am19</strain>
    </source>
</reference>
<sequence length="874" mass="97224">MTKTSHTPMMQQFLAIKAEHPNHLLFYRMGDFYELFFDDAKKASDLLEITLTARGKSGGEPIPMAGIPHHSAEGYLAKLVKLGESVAICEQVGDPATSKGPVERKVVRVITPGTLVEEALLEDRHENLLVAITQQDSQYGLAYLEVSSGRFETTQLSSLNQLLAEVERLKPSELLVPDDDLFREQLPEAILKRPGLVRYPSWHFDVSSCRKRLIAHFQTQDLVAYGCDTQTASISASGVILHYAQSMLQSDLTYISSLHTYQTTDTLVLDAISRRNLEIDTNLSGGTSNTLAAILDHTATAMGSRLLKRWLNQPLRNRVIINQRLDAIETILANHQDDELRTTLKQVGDMERILSRVALGSARPRDCLHLGRTLNALPDFQQQLANLNSAEKLTELASRMSTFPELAELLECAIIDNPPILIRDGGVIAPGYDAELDELRNLKNEAGDYLLALEQREKERTGISTLKVGYNRVHGYYIEISKLQSENVPADYIRRQTLKGQERYIIPELKTFEDKILSAGEKALSREKWLYQALLEKLNEHLAELQNCASALSELDVLVNLAQQAVRLNLTRPVLTDSPGLMIEQGRHLTVEAVSNEPFIPNDALFNETRKLHIITGPNMGGKSTYMRQTALITLMAFMGSYVPADKAELGPIDRIFTRIGASDDLTSGRSTFMVEMTETANILHHATENSLILMDEVGRGTSTFDGLALAWAIAEHIAQNVKGYCLFATHYFELTTLNERFDNTINVHLDAIEHQDSIVFLHQVQDGPASQSYGLQVAALAGVPQNVIQLAKQHLSQLENQAVTQKNATPPATSATKTSPVAEPIQQFDMFSVQPNPALEKVQQLLEEIDPNELTPRKALDALYELKATLKNS</sequence>
<keyword evidence="4 9" id="KW-0227">DNA damage</keyword>
<dbReference type="InterPro" id="IPR027417">
    <property type="entry name" value="P-loop_NTPase"/>
</dbReference>
<dbReference type="InterPro" id="IPR007861">
    <property type="entry name" value="DNA_mismatch_repair_MutS_clamp"/>
</dbReference>
<evidence type="ECO:0000259" key="12">
    <source>
        <dbReference type="PROSITE" id="PS00486"/>
    </source>
</evidence>
<dbReference type="HAMAP" id="MF_00096">
    <property type="entry name" value="MutS"/>
    <property type="match status" value="1"/>
</dbReference>
<dbReference type="InterPro" id="IPR007696">
    <property type="entry name" value="DNA_mismatch_repair_MutS_core"/>
</dbReference>
<dbReference type="PIRSF" id="PIRSF037677">
    <property type="entry name" value="DNA_mis_repair_Msh6"/>
    <property type="match status" value="1"/>
</dbReference>
<feature type="binding site" evidence="9">
    <location>
        <begin position="617"/>
        <end position="624"/>
    </location>
    <ligand>
        <name>ATP</name>
        <dbReference type="ChEBI" id="CHEBI:30616"/>
    </ligand>
</feature>
<dbReference type="Pfam" id="PF05192">
    <property type="entry name" value="MutS_III"/>
    <property type="match status" value="1"/>
</dbReference>
<dbReference type="Gene3D" id="3.40.50.300">
    <property type="entry name" value="P-loop containing nucleotide triphosphate hydrolases"/>
    <property type="match status" value="1"/>
</dbReference>
<dbReference type="InterPro" id="IPR045076">
    <property type="entry name" value="MutS"/>
</dbReference>
<dbReference type="Pfam" id="PF01624">
    <property type="entry name" value="MutS_I"/>
    <property type="match status" value="1"/>
</dbReference>
<comment type="similarity">
    <text evidence="1 9 10">Belongs to the DNA mismatch repair MutS family.</text>
</comment>
<dbReference type="InterPro" id="IPR005748">
    <property type="entry name" value="DNA_mismatch_repair_MutS"/>
</dbReference>
<evidence type="ECO:0000256" key="2">
    <source>
        <dbReference type="ARBA" id="ARBA00021982"/>
    </source>
</evidence>
<dbReference type="SUPFAM" id="SSF52540">
    <property type="entry name" value="P-loop containing nucleoside triphosphate hydrolases"/>
    <property type="match status" value="1"/>
</dbReference>
<evidence type="ECO:0000256" key="8">
    <source>
        <dbReference type="ARBA" id="ARBA00024647"/>
    </source>
</evidence>
<evidence type="ECO:0000256" key="3">
    <source>
        <dbReference type="ARBA" id="ARBA00022741"/>
    </source>
</evidence>
<feature type="region of interest" description="Disordered" evidence="11">
    <location>
        <begin position="802"/>
        <end position="822"/>
    </location>
</feature>
<dbReference type="Gene3D" id="3.30.420.110">
    <property type="entry name" value="MutS, connector domain"/>
    <property type="match status" value="1"/>
</dbReference>
<dbReference type="InterPro" id="IPR016151">
    <property type="entry name" value="DNA_mismatch_repair_MutS_N"/>
</dbReference>
<feature type="domain" description="DNA mismatch repair proteins mutS family" evidence="12">
    <location>
        <begin position="691"/>
        <end position="707"/>
    </location>
</feature>
<dbReference type="Gene3D" id="3.40.1170.10">
    <property type="entry name" value="DNA repair protein MutS, domain I"/>
    <property type="match status" value="1"/>
</dbReference>
<dbReference type="Gene3D" id="1.10.1420.10">
    <property type="match status" value="2"/>
</dbReference>
<dbReference type="NCBIfam" id="NF003810">
    <property type="entry name" value="PRK05399.1"/>
    <property type="match status" value="1"/>
</dbReference>
<dbReference type="PANTHER" id="PTHR11361:SF34">
    <property type="entry name" value="DNA MISMATCH REPAIR PROTEIN MSH1, MITOCHONDRIAL"/>
    <property type="match status" value="1"/>
</dbReference>
<proteinExistence type="inferred from homology"/>
<dbReference type="SUPFAM" id="SSF55271">
    <property type="entry name" value="DNA repair protein MutS, domain I"/>
    <property type="match status" value="1"/>
</dbReference>
<organism evidence="13 14">
    <name type="scientific">Thiomicrorhabdus immobilis</name>
    <dbReference type="NCBI Taxonomy" id="2791037"/>
    <lineage>
        <taxon>Bacteria</taxon>
        <taxon>Pseudomonadati</taxon>
        <taxon>Pseudomonadota</taxon>
        <taxon>Gammaproteobacteria</taxon>
        <taxon>Thiotrichales</taxon>
        <taxon>Piscirickettsiaceae</taxon>
        <taxon>Thiomicrorhabdus</taxon>
    </lineage>
</organism>
<dbReference type="SUPFAM" id="SSF53150">
    <property type="entry name" value="DNA repair protein MutS, domain II"/>
    <property type="match status" value="1"/>
</dbReference>
<dbReference type="PANTHER" id="PTHR11361">
    <property type="entry name" value="DNA MISMATCH REPAIR PROTEIN MUTS FAMILY MEMBER"/>
    <property type="match status" value="1"/>
</dbReference>
<dbReference type="InterPro" id="IPR036678">
    <property type="entry name" value="MutS_con_dom_sf"/>
</dbReference>
<keyword evidence="14" id="KW-1185">Reference proteome</keyword>
<accession>A0ABN6CV82</accession>
<evidence type="ECO:0000256" key="11">
    <source>
        <dbReference type="SAM" id="MobiDB-lite"/>
    </source>
</evidence>
<dbReference type="Pfam" id="PF05190">
    <property type="entry name" value="MutS_IV"/>
    <property type="match status" value="1"/>
</dbReference>
<evidence type="ECO:0000313" key="13">
    <source>
        <dbReference type="EMBL" id="BCN92918.1"/>
    </source>
</evidence>
<dbReference type="SUPFAM" id="SSF48334">
    <property type="entry name" value="DNA repair protein MutS, domain III"/>
    <property type="match status" value="1"/>
</dbReference>
<dbReference type="Pfam" id="PF00488">
    <property type="entry name" value="MutS_V"/>
    <property type="match status" value="1"/>
</dbReference>
<dbReference type="SMART" id="SM00533">
    <property type="entry name" value="MUTSd"/>
    <property type="match status" value="1"/>
</dbReference>
<evidence type="ECO:0000256" key="6">
    <source>
        <dbReference type="ARBA" id="ARBA00023125"/>
    </source>
</evidence>
<protein>
    <recommendedName>
        <fullName evidence="2 9">DNA mismatch repair protein MutS</fullName>
    </recommendedName>
</protein>
<dbReference type="Gene3D" id="6.10.140.430">
    <property type="match status" value="1"/>
</dbReference>
<evidence type="ECO:0000256" key="7">
    <source>
        <dbReference type="ARBA" id="ARBA00023204"/>
    </source>
</evidence>
<dbReference type="Proteomes" id="UP001054820">
    <property type="component" value="Chromosome"/>
</dbReference>
<evidence type="ECO:0000256" key="9">
    <source>
        <dbReference type="HAMAP-Rule" id="MF_00096"/>
    </source>
</evidence>
<evidence type="ECO:0000256" key="1">
    <source>
        <dbReference type="ARBA" id="ARBA00006271"/>
    </source>
</evidence>
<evidence type="ECO:0000256" key="10">
    <source>
        <dbReference type="RuleBase" id="RU003756"/>
    </source>
</evidence>
<dbReference type="InterPro" id="IPR007695">
    <property type="entry name" value="DNA_mismatch_repair_MutS-lik_N"/>
</dbReference>
<evidence type="ECO:0000256" key="5">
    <source>
        <dbReference type="ARBA" id="ARBA00022840"/>
    </source>
</evidence>
<dbReference type="InterPro" id="IPR036187">
    <property type="entry name" value="DNA_mismatch_repair_MutS_sf"/>
</dbReference>
<gene>
    <name evidence="9 13" type="primary">mutS</name>
    <name evidence="13" type="ORF">THMIRHAM_07030</name>
</gene>
<dbReference type="CDD" id="cd03284">
    <property type="entry name" value="ABC_MutS1"/>
    <property type="match status" value="1"/>
</dbReference>
<dbReference type="InterPro" id="IPR000432">
    <property type="entry name" value="DNA_mismatch_repair_MutS_C"/>
</dbReference>
<dbReference type="NCBIfam" id="TIGR01070">
    <property type="entry name" value="mutS1"/>
    <property type="match status" value="1"/>
</dbReference>
<dbReference type="RefSeq" id="WP_237263391.1">
    <property type="nucleotide sequence ID" value="NZ_AP024202.1"/>
</dbReference>
<keyword evidence="3 9" id="KW-0547">Nucleotide-binding</keyword>
<dbReference type="EMBL" id="AP024202">
    <property type="protein sequence ID" value="BCN92918.1"/>
    <property type="molecule type" value="Genomic_DNA"/>
</dbReference>